<comment type="caution">
    <text evidence="1">The sequence shown here is derived from an EMBL/GenBank/DDBJ whole genome shotgun (WGS) entry which is preliminary data.</text>
</comment>
<protein>
    <submittedName>
        <fullName evidence="1">Uncharacterized protein</fullName>
    </submittedName>
</protein>
<keyword evidence="2" id="KW-1185">Reference proteome</keyword>
<reference evidence="1" key="1">
    <citation type="submission" date="2024-03" db="EMBL/GenBank/DDBJ databases">
        <title>WGS assembly of Saponaria officinalis var. Norfolk2.</title>
        <authorList>
            <person name="Jenkins J."/>
            <person name="Shu S."/>
            <person name="Grimwood J."/>
            <person name="Barry K."/>
            <person name="Goodstein D."/>
            <person name="Schmutz J."/>
            <person name="Leebens-Mack J."/>
            <person name="Osbourn A."/>
        </authorList>
    </citation>
    <scope>NUCLEOTIDE SEQUENCE [LARGE SCALE GENOMIC DNA]</scope>
    <source>
        <strain evidence="1">JIC</strain>
    </source>
</reference>
<dbReference type="AlphaFoldDB" id="A0AAW1KE11"/>
<dbReference type="PANTHER" id="PTHR31973">
    <property type="entry name" value="POLYPROTEIN, PUTATIVE-RELATED"/>
    <property type="match status" value="1"/>
</dbReference>
<evidence type="ECO:0000313" key="2">
    <source>
        <dbReference type="Proteomes" id="UP001443914"/>
    </source>
</evidence>
<dbReference type="EMBL" id="JBDFQZ010000006">
    <property type="protein sequence ID" value="KAK9715535.1"/>
    <property type="molecule type" value="Genomic_DNA"/>
</dbReference>
<evidence type="ECO:0000313" key="1">
    <source>
        <dbReference type="EMBL" id="KAK9715535.1"/>
    </source>
</evidence>
<accession>A0AAW1KE11</accession>
<gene>
    <name evidence="1" type="ORF">RND81_06G171200</name>
</gene>
<dbReference type="Proteomes" id="UP001443914">
    <property type="component" value="Unassembled WGS sequence"/>
</dbReference>
<dbReference type="PANTHER" id="PTHR31973:SF187">
    <property type="entry name" value="MUTATOR TRANSPOSASE MUDRA PROTEIN"/>
    <property type="match status" value="1"/>
</dbReference>
<name>A0AAW1KE11_SAPOF</name>
<sequence length="120" mass="14028">MGLRLKHSCGWSDFNSKVTLDYLAEKYLDYWRMDNGWKVEVLQRKVFVDLGVEIGCHKGYHAKKKALQMLNGEASDQYKRVWDYAITVKKYNPGSSVLWITRFGSATYSTSCHIWRLARL</sequence>
<proteinExistence type="predicted"/>
<organism evidence="1 2">
    <name type="scientific">Saponaria officinalis</name>
    <name type="common">Common soapwort</name>
    <name type="synonym">Lychnis saponaria</name>
    <dbReference type="NCBI Taxonomy" id="3572"/>
    <lineage>
        <taxon>Eukaryota</taxon>
        <taxon>Viridiplantae</taxon>
        <taxon>Streptophyta</taxon>
        <taxon>Embryophyta</taxon>
        <taxon>Tracheophyta</taxon>
        <taxon>Spermatophyta</taxon>
        <taxon>Magnoliopsida</taxon>
        <taxon>eudicotyledons</taxon>
        <taxon>Gunneridae</taxon>
        <taxon>Pentapetalae</taxon>
        <taxon>Caryophyllales</taxon>
        <taxon>Caryophyllaceae</taxon>
        <taxon>Caryophylleae</taxon>
        <taxon>Saponaria</taxon>
    </lineage>
</organism>